<dbReference type="PANTHER" id="PTHR21599:SF0">
    <property type="entry name" value="GLYCERATE KINASE"/>
    <property type="match status" value="1"/>
</dbReference>
<keyword evidence="6" id="KW-1185">Reference proteome</keyword>
<keyword evidence="3 4" id="KW-0418">Kinase</keyword>
<dbReference type="NCBIfam" id="TIGR00045">
    <property type="entry name" value="glycerate kinase"/>
    <property type="match status" value="1"/>
</dbReference>
<gene>
    <name evidence="5" type="ORF">H5P28_16015</name>
</gene>
<comment type="caution">
    <text evidence="5">The sequence shown here is derived from an EMBL/GenBank/DDBJ whole genome shotgun (WGS) entry which is preliminary data.</text>
</comment>
<dbReference type="GO" id="GO:0008887">
    <property type="term" value="F:glycerate kinase activity"/>
    <property type="evidence" value="ECO:0007669"/>
    <property type="project" value="UniProtKB-UniRule"/>
</dbReference>
<dbReference type="PIRSF" id="PIRSF006078">
    <property type="entry name" value="GlxK"/>
    <property type="match status" value="1"/>
</dbReference>
<evidence type="ECO:0000256" key="2">
    <source>
        <dbReference type="ARBA" id="ARBA00022679"/>
    </source>
</evidence>
<dbReference type="InterPro" id="IPR018197">
    <property type="entry name" value="Glycerate_kinase_RE-like"/>
</dbReference>
<dbReference type="Gene3D" id="3.90.1510.10">
    <property type="entry name" value="Glycerate kinase, domain 2"/>
    <property type="match status" value="1"/>
</dbReference>
<keyword evidence="2 4" id="KW-0808">Transferase</keyword>
<comment type="similarity">
    <text evidence="1 4">Belongs to the glycerate kinase type-1 family.</text>
</comment>
<evidence type="ECO:0000313" key="5">
    <source>
        <dbReference type="EMBL" id="MBC2595773.1"/>
    </source>
</evidence>
<sequence length="385" mass="41409">MHILIAFDKFKDCMTASEACQIAQEVILKLHPNWQVTIAPFSDGGEGFCEILTRSAYGKIERVPVLGPQLTPQTSQIGYVDIGRLGHRVREILHLPSEGTLAVIEMAQASGLQSIPTDKRDPWIASTYGTGQLIAEAADAGAQEILLGIGGSATNDLGLGALEAIGLQLMDRDGQLIDHATPRDWPRVARLDGEIWPNIPHINIACDVENPLLGPHGATATYGPQKGMRYDDYSAFESTVSTMAKRVCSYFEQSESLMSAPGAGAAGGIGFGLQAACEARMVKGFDLVESWLQLKEKVAAADLIITGEGKFDHSSLQGKGPGSLLREAARQHKHAKIVAGLVESRLELPPKTTADSMAPEGYTRERSIAEGKKLLARKLVQIFSK</sequence>
<dbReference type="InterPro" id="IPR036129">
    <property type="entry name" value="Glycerate_kinase_sf"/>
</dbReference>
<dbReference type="InterPro" id="IPR018193">
    <property type="entry name" value="Glyc_kinase_flavodox-like_fold"/>
</dbReference>
<dbReference type="GO" id="GO:0031388">
    <property type="term" value="P:organic acid phosphorylation"/>
    <property type="evidence" value="ECO:0007669"/>
    <property type="project" value="UniProtKB-UniRule"/>
</dbReference>
<organism evidence="5 6">
    <name type="scientific">Ruficoccus amylovorans</name>
    <dbReference type="NCBI Taxonomy" id="1804625"/>
    <lineage>
        <taxon>Bacteria</taxon>
        <taxon>Pseudomonadati</taxon>
        <taxon>Verrucomicrobiota</taxon>
        <taxon>Opitutia</taxon>
        <taxon>Puniceicoccales</taxon>
        <taxon>Cerasicoccaceae</taxon>
        <taxon>Ruficoccus</taxon>
    </lineage>
</organism>
<dbReference type="RefSeq" id="WP_185676704.1">
    <property type="nucleotide sequence ID" value="NZ_JACHVB010000052.1"/>
</dbReference>
<name>A0A842HGX2_9BACT</name>
<proteinExistence type="inferred from homology"/>
<dbReference type="InterPro" id="IPR004381">
    <property type="entry name" value="Glycerate_kinase"/>
</dbReference>
<protein>
    <submittedName>
        <fullName evidence="5">Glycerate kinase</fullName>
    </submittedName>
</protein>
<reference evidence="5 6" key="1">
    <citation type="submission" date="2020-07" db="EMBL/GenBank/DDBJ databases">
        <authorList>
            <person name="Feng X."/>
        </authorList>
    </citation>
    <scope>NUCLEOTIDE SEQUENCE [LARGE SCALE GENOMIC DNA]</scope>
    <source>
        <strain evidence="5 6">JCM31066</strain>
    </source>
</reference>
<dbReference type="AlphaFoldDB" id="A0A842HGX2"/>
<dbReference type="Gene3D" id="3.40.50.10350">
    <property type="entry name" value="Glycerate kinase, domain 1"/>
    <property type="match status" value="1"/>
</dbReference>
<evidence type="ECO:0000313" key="6">
    <source>
        <dbReference type="Proteomes" id="UP000546464"/>
    </source>
</evidence>
<evidence type="ECO:0000256" key="3">
    <source>
        <dbReference type="ARBA" id="ARBA00022777"/>
    </source>
</evidence>
<evidence type="ECO:0000256" key="1">
    <source>
        <dbReference type="ARBA" id="ARBA00006284"/>
    </source>
</evidence>
<dbReference type="SUPFAM" id="SSF110738">
    <property type="entry name" value="Glycerate kinase I"/>
    <property type="match status" value="1"/>
</dbReference>
<accession>A0A842HGX2</accession>
<dbReference type="Pfam" id="PF02595">
    <property type="entry name" value="Gly_kinase"/>
    <property type="match status" value="1"/>
</dbReference>
<dbReference type="EMBL" id="JACHVB010000052">
    <property type="protein sequence ID" value="MBC2595773.1"/>
    <property type="molecule type" value="Genomic_DNA"/>
</dbReference>
<evidence type="ECO:0000256" key="4">
    <source>
        <dbReference type="PIRNR" id="PIRNR006078"/>
    </source>
</evidence>
<dbReference type="Proteomes" id="UP000546464">
    <property type="component" value="Unassembled WGS sequence"/>
</dbReference>
<dbReference type="PANTHER" id="PTHR21599">
    <property type="entry name" value="GLYCERATE KINASE"/>
    <property type="match status" value="1"/>
</dbReference>